<organism evidence="1 2">
    <name type="scientific">Sphingobacterium corticibacter</name>
    <dbReference type="NCBI Taxonomy" id="2171749"/>
    <lineage>
        <taxon>Bacteria</taxon>
        <taxon>Pseudomonadati</taxon>
        <taxon>Bacteroidota</taxon>
        <taxon>Sphingobacteriia</taxon>
        <taxon>Sphingobacteriales</taxon>
        <taxon>Sphingobacteriaceae</taxon>
        <taxon>Sphingobacterium</taxon>
    </lineage>
</organism>
<dbReference type="PANTHER" id="PTHR47623">
    <property type="entry name" value="OS09G0287300 PROTEIN"/>
    <property type="match status" value="1"/>
</dbReference>
<dbReference type="CDD" id="cd07067">
    <property type="entry name" value="HP_PGM_like"/>
    <property type="match status" value="1"/>
</dbReference>
<keyword evidence="2" id="KW-1185">Reference proteome</keyword>
<dbReference type="RefSeq" id="WP_116776252.1">
    <property type="nucleotide sequence ID" value="NZ_QDKG01000004.1"/>
</dbReference>
<reference evidence="1 2" key="1">
    <citation type="submission" date="2018-04" db="EMBL/GenBank/DDBJ databases">
        <title>Sphingobacterium cortibacter sp. nov.</title>
        <authorList>
            <person name="Li Y."/>
        </authorList>
    </citation>
    <scope>NUCLEOTIDE SEQUENCE [LARGE SCALE GENOMIC DNA]</scope>
    <source>
        <strain evidence="1 2">2c-3</strain>
    </source>
</reference>
<dbReference type="PANTHER" id="PTHR47623:SF1">
    <property type="entry name" value="OS09G0287300 PROTEIN"/>
    <property type="match status" value="1"/>
</dbReference>
<dbReference type="SMART" id="SM00855">
    <property type="entry name" value="PGAM"/>
    <property type="match status" value="1"/>
</dbReference>
<name>A0A2T8HHR9_9SPHI</name>
<dbReference type="Pfam" id="PF00300">
    <property type="entry name" value="His_Phos_1"/>
    <property type="match status" value="1"/>
</dbReference>
<dbReference type="InterPro" id="IPR029033">
    <property type="entry name" value="His_PPase_superfam"/>
</dbReference>
<dbReference type="EMBL" id="QDKG01000004">
    <property type="protein sequence ID" value="PVH24872.1"/>
    <property type="molecule type" value="Genomic_DNA"/>
</dbReference>
<comment type="caution">
    <text evidence="1">The sequence shown here is derived from an EMBL/GenBank/DDBJ whole genome shotgun (WGS) entry which is preliminary data.</text>
</comment>
<dbReference type="SUPFAM" id="SSF53254">
    <property type="entry name" value="Phosphoglycerate mutase-like"/>
    <property type="match status" value="1"/>
</dbReference>
<gene>
    <name evidence="1" type="ORF">DC487_12205</name>
</gene>
<dbReference type="Gene3D" id="3.40.50.1240">
    <property type="entry name" value="Phosphoglycerate mutase-like"/>
    <property type="match status" value="1"/>
</dbReference>
<evidence type="ECO:0000313" key="2">
    <source>
        <dbReference type="Proteomes" id="UP000245627"/>
    </source>
</evidence>
<dbReference type="AlphaFoldDB" id="A0A2T8HHR9"/>
<dbReference type="OrthoDB" id="9810154at2"/>
<protein>
    <submittedName>
        <fullName evidence="1">Phosphohistidine phosphatase</fullName>
    </submittedName>
</protein>
<accession>A0A2T8HHR9</accession>
<dbReference type="Proteomes" id="UP000245627">
    <property type="component" value="Unassembled WGS sequence"/>
</dbReference>
<evidence type="ECO:0000313" key="1">
    <source>
        <dbReference type="EMBL" id="PVH24872.1"/>
    </source>
</evidence>
<proteinExistence type="predicted"/>
<dbReference type="InterPro" id="IPR013078">
    <property type="entry name" value="His_Pase_superF_clade-1"/>
</dbReference>
<sequence length="161" mass="18157">MKRLYIIRHGKAEDPNFSKRDFDRNLVERGKQDALRIANDIVQNSTFDDNTLVVSSSANRAIETAELMCPTFNYPTDQIKQAVEIYEAHHLDILKVINEVPDHVATLLVFGHNPGLSALVSYLTDDYAELKTANAAYLEFPDNMTFAQLSGQTATLKHVFE</sequence>